<dbReference type="GO" id="GO:0006508">
    <property type="term" value="P:proteolysis"/>
    <property type="evidence" value="ECO:0007669"/>
    <property type="project" value="InterPro"/>
</dbReference>
<dbReference type="Proteomes" id="UP000801492">
    <property type="component" value="Unassembled WGS sequence"/>
</dbReference>
<evidence type="ECO:0000313" key="3">
    <source>
        <dbReference type="Proteomes" id="UP000801492"/>
    </source>
</evidence>
<dbReference type="GO" id="GO:0004190">
    <property type="term" value="F:aspartic-type endopeptidase activity"/>
    <property type="evidence" value="ECO:0007669"/>
    <property type="project" value="InterPro"/>
</dbReference>
<proteinExistence type="predicted"/>
<feature type="region of interest" description="Disordered" evidence="1">
    <location>
        <begin position="1"/>
        <end position="182"/>
    </location>
</feature>
<feature type="non-terminal residue" evidence="2">
    <location>
        <position position="1"/>
    </location>
</feature>
<dbReference type="PROSITE" id="PS00141">
    <property type="entry name" value="ASP_PROTEASE"/>
    <property type="match status" value="1"/>
</dbReference>
<evidence type="ECO:0000313" key="2">
    <source>
        <dbReference type="EMBL" id="KAF2898330.1"/>
    </source>
</evidence>
<accession>A0A8K0DCK9</accession>
<sequence>NGSPFISPVVFTTELRRGRVPSPLPTSHSPEASGVNWLPNSGLKIRGRESTHDEDDEAKWTNPGRETPTGPSSGPALREDPSNFKQPRDAAAPAIHPSERGTDNTPSGAHSTPDRPGLPATTKEPTDAAHFTRRRPEATYDAVAHRPLAVAPASAPTATPAHAAADTTPQPAGTVASASDDVTHEPTAAPALMEPPTAKVSFLVTADVHRAHDDDLPAPTRAAVQPRRLPPAGARSTKEPAAAAALDAISEPPEPPPQLPRISAVLDGQRVDILVDTGATDNFVRAATSAAPIRRSTSGPPSLPKGQSLTGPKFYNCNWARSTRTPNSTPHRDCEKRPFSATTSGGDAGRRRYRALRVRIRVADRYSEEEVRATQILRGLPPPQPHHARRGRAAPGDSRHHQGPEAGAGVLHPGPTGGILASPNGRPEQEVHRLSNTRRRPVPVPGHAFRTEGGTGHFPMPYGTGSVNRLPPRVRYGVPARRGRLLVEP</sequence>
<feature type="compositionally biased region" description="Low complexity" evidence="1">
    <location>
        <begin position="147"/>
        <end position="172"/>
    </location>
</feature>
<feature type="region of interest" description="Disordered" evidence="1">
    <location>
        <begin position="322"/>
        <end position="347"/>
    </location>
</feature>
<keyword evidence="3" id="KW-1185">Reference proteome</keyword>
<organism evidence="2 3">
    <name type="scientific">Ignelater luminosus</name>
    <name type="common">Cucubano</name>
    <name type="synonym">Pyrophorus luminosus</name>
    <dbReference type="NCBI Taxonomy" id="2038154"/>
    <lineage>
        <taxon>Eukaryota</taxon>
        <taxon>Metazoa</taxon>
        <taxon>Ecdysozoa</taxon>
        <taxon>Arthropoda</taxon>
        <taxon>Hexapoda</taxon>
        <taxon>Insecta</taxon>
        <taxon>Pterygota</taxon>
        <taxon>Neoptera</taxon>
        <taxon>Endopterygota</taxon>
        <taxon>Coleoptera</taxon>
        <taxon>Polyphaga</taxon>
        <taxon>Elateriformia</taxon>
        <taxon>Elateroidea</taxon>
        <taxon>Elateridae</taxon>
        <taxon>Agrypninae</taxon>
        <taxon>Pyrophorini</taxon>
        <taxon>Ignelater</taxon>
    </lineage>
</organism>
<dbReference type="EMBL" id="VTPC01003583">
    <property type="protein sequence ID" value="KAF2898330.1"/>
    <property type="molecule type" value="Genomic_DNA"/>
</dbReference>
<feature type="region of interest" description="Disordered" evidence="1">
    <location>
        <begin position="377"/>
        <end position="466"/>
    </location>
</feature>
<feature type="compositionally biased region" description="Basic and acidic residues" evidence="1">
    <location>
        <begin position="77"/>
        <end position="88"/>
    </location>
</feature>
<comment type="caution">
    <text evidence="2">The sequence shown here is derived from an EMBL/GenBank/DDBJ whole genome shotgun (WGS) entry which is preliminary data.</text>
</comment>
<gene>
    <name evidence="2" type="ORF">ILUMI_07847</name>
</gene>
<dbReference type="AlphaFoldDB" id="A0A8K0DCK9"/>
<name>A0A8K0DCK9_IGNLU</name>
<protein>
    <submittedName>
        <fullName evidence="2">Uncharacterized protein</fullName>
    </submittedName>
</protein>
<reference evidence="2" key="1">
    <citation type="submission" date="2019-08" db="EMBL/GenBank/DDBJ databases">
        <title>The genome of the North American firefly Photinus pyralis.</title>
        <authorList>
            <consortium name="Photinus pyralis genome working group"/>
            <person name="Fallon T.R."/>
            <person name="Sander Lower S.E."/>
            <person name="Weng J.-K."/>
        </authorList>
    </citation>
    <scope>NUCLEOTIDE SEQUENCE</scope>
    <source>
        <strain evidence="2">TRF0915ILg1</strain>
        <tissue evidence="2">Whole body</tissue>
    </source>
</reference>
<evidence type="ECO:0000256" key="1">
    <source>
        <dbReference type="SAM" id="MobiDB-lite"/>
    </source>
</evidence>
<dbReference type="InterPro" id="IPR001969">
    <property type="entry name" value="Aspartic_peptidase_AS"/>
</dbReference>